<organism evidence="1 2">
    <name type="scientific">Cichorium intybus</name>
    <name type="common">Chicory</name>
    <dbReference type="NCBI Taxonomy" id="13427"/>
    <lineage>
        <taxon>Eukaryota</taxon>
        <taxon>Viridiplantae</taxon>
        <taxon>Streptophyta</taxon>
        <taxon>Embryophyta</taxon>
        <taxon>Tracheophyta</taxon>
        <taxon>Spermatophyta</taxon>
        <taxon>Magnoliopsida</taxon>
        <taxon>eudicotyledons</taxon>
        <taxon>Gunneridae</taxon>
        <taxon>Pentapetalae</taxon>
        <taxon>asterids</taxon>
        <taxon>campanulids</taxon>
        <taxon>Asterales</taxon>
        <taxon>Asteraceae</taxon>
        <taxon>Cichorioideae</taxon>
        <taxon>Cichorieae</taxon>
        <taxon>Cichoriinae</taxon>
        <taxon>Cichorium</taxon>
    </lineage>
</organism>
<name>A0ACB9E356_CICIN</name>
<protein>
    <submittedName>
        <fullName evidence="1">Uncharacterized protein</fullName>
    </submittedName>
</protein>
<reference evidence="1 2" key="2">
    <citation type="journal article" date="2022" name="Mol. Ecol. Resour.">
        <title>The genomes of chicory, endive, great burdock and yacon provide insights into Asteraceae paleo-polyploidization history and plant inulin production.</title>
        <authorList>
            <person name="Fan W."/>
            <person name="Wang S."/>
            <person name="Wang H."/>
            <person name="Wang A."/>
            <person name="Jiang F."/>
            <person name="Liu H."/>
            <person name="Zhao H."/>
            <person name="Xu D."/>
            <person name="Zhang Y."/>
        </authorList>
    </citation>
    <scope>NUCLEOTIDE SEQUENCE [LARGE SCALE GENOMIC DNA]</scope>
    <source>
        <strain evidence="2">cv. Punajuju</strain>
        <tissue evidence="1">Leaves</tissue>
    </source>
</reference>
<dbReference type="Proteomes" id="UP001055811">
    <property type="component" value="Linkage Group LG04"/>
</dbReference>
<comment type="caution">
    <text evidence="1">The sequence shown here is derived from an EMBL/GenBank/DDBJ whole genome shotgun (WGS) entry which is preliminary data.</text>
</comment>
<proteinExistence type="predicted"/>
<evidence type="ECO:0000313" key="1">
    <source>
        <dbReference type="EMBL" id="KAI3753428.1"/>
    </source>
</evidence>
<dbReference type="EMBL" id="CM042012">
    <property type="protein sequence ID" value="KAI3753428.1"/>
    <property type="molecule type" value="Genomic_DNA"/>
</dbReference>
<evidence type="ECO:0000313" key="2">
    <source>
        <dbReference type="Proteomes" id="UP001055811"/>
    </source>
</evidence>
<accession>A0ACB9E356</accession>
<sequence length="361" mass="35237">MKINSCLLFALLVLLLSYALAVNISKQETTTGKAKDADANKVEAKGDEGKYGVNYGGGGGNYGGGGGNYGGGGGGWGGGCRHGCCYRGHGGSCNRCCVSPEEAKAFVENQGAAKEDANAYKVEAKGDEGNYGVNYGGGGGGGNYGGGGGNYGGGGGGWGGGCRHGCCYRGHGGSCNRCCASAEEAKAFVGNPAEAKDAAGTHKVEAKGEETKYGVNYGGGGGNYGGGGGNYGGGGGNYGGGGGGWGGGCRHGCCYRGHGGSCNRCCASPEEAKAFVENQGAAKEDANAQVEAKGEEGNYGVNYGGGGGNYGGGGGNYGGGGGGWGGGCRHGCCYRGYGGNCNKCCSSPEEAKAVAENQSHP</sequence>
<reference evidence="2" key="1">
    <citation type="journal article" date="2022" name="Mol. Ecol. Resour.">
        <title>The genomes of chicory, endive, great burdock and yacon provide insights into Asteraceae palaeo-polyploidization history and plant inulin production.</title>
        <authorList>
            <person name="Fan W."/>
            <person name="Wang S."/>
            <person name="Wang H."/>
            <person name="Wang A."/>
            <person name="Jiang F."/>
            <person name="Liu H."/>
            <person name="Zhao H."/>
            <person name="Xu D."/>
            <person name="Zhang Y."/>
        </authorList>
    </citation>
    <scope>NUCLEOTIDE SEQUENCE [LARGE SCALE GENOMIC DNA]</scope>
    <source>
        <strain evidence="2">cv. Punajuju</strain>
    </source>
</reference>
<keyword evidence="2" id="KW-1185">Reference proteome</keyword>
<gene>
    <name evidence="1" type="ORF">L2E82_25480</name>
</gene>